<dbReference type="AlphaFoldDB" id="X0WC71"/>
<proteinExistence type="predicted"/>
<dbReference type="Gene3D" id="3.90.79.10">
    <property type="entry name" value="Nucleoside Triphosphate Pyrophosphohydrolase"/>
    <property type="match status" value="1"/>
</dbReference>
<dbReference type="EMBL" id="BARS01022019">
    <property type="protein sequence ID" value="GAG10276.1"/>
    <property type="molecule type" value="Genomic_DNA"/>
</dbReference>
<name>X0WC71_9ZZZZ</name>
<gene>
    <name evidence="1" type="ORF">S01H1_35253</name>
</gene>
<sequence>DVANYLREFFVQGVPRFMPRSQVEENPAYKQLIPYVLMSYQDKYLSYIRGRRAGEARLVGNRSIGIGGHINPVDNEIPLFDTDFSELYRTAVEREVAEEVSVETSHTDRIVALLNDESNEVGSVHLGIVHHWILDAPKVSKREQMITQMAFMTPAELHEVRDTLETWSGLCLIQLAEMTKTLT</sequence>
<evidence type="ECO:0008006" key="2">
    <source>
        <dbReference type="Google" id="ProtNLM"/>
    </source>
</evidence>
<feature type="non-terminal residue" evidence="1">
    <location>
        <position position="1"/>
    </location>
</feature>
<accession>X0WC71</accession>
<evidence type="ECO:0000313" key="1">
    <source>
        <dbReference type="EMBL" id="GAG10276.1"/>
    </source>
</evidence>
<organism evidence="1">
    <name type="scientific">marine sediment metagenome</name>
    <dbReference type="NCBI Taxonomy" id="412755"/>
    <lineage>
        <taxon>unclassified sequences</taxon>
        <taxon>metagenomes</taxon>
        <taxon>ecological metagenomes</taxon>
    </lineage>
</organism>
<comment type="caution">
    <text evidence="1">The sequence shown here is derived from an EMBL/GenBank/DDBJ whole genome shotgun (WGS) entry which is preliminary data.</text>
</comment>
<protein>
    <recommendedName>
        <fullName evidence="2">Nudix hydrolase domain-containing protein</fullName>
    </recommendedName>
</protein>
<reference evidence="1" key="1">
    <citation type="journal article" date="2014" name="Front. Microbiol.">
        <title>High frequency of phylogenetically diverse reductive dehalogenase-homologous genes in deep subseafloor sedimentary metagenomes.</title>
        <authorList>
            <person name="Kawai M."/>
            <person name="Futagami T."/>
            <person name="Toyoda A."/>
            <person name="Takaki Y."/>
            <person name="Nishi S."/>
            <person name="Hori S."/>
            <person name="Arai W."/>
            <person name="Tsubouchi T."/>
            <person name="Morono Y."/>
            <person name="Uchiyama I."/>
            <person name="Ito T."/>
            <person name="Fujiyama A."/>
            <person name="Inagaki F."/>
            <person name="Takami H."/>
        </authorList>
    </citation>
    <scope>NUCLEOTIDE SEQUENCE</scope>
    <source>
        <strain evidence="1">Expedition CK06-06</strain>
    </source>
</reference>